<dbReference type="GO" id="GO:0005737">
    <property type="term" value="C:cytoplasm"/>
    <property type="evidence" value="ECO:0007669"/>
    <property type="project" value="TreeGrafter"/>
</dbReference>
<sequence>MARGTKRSTLGPSEDVHSSPSIQSPASRKRTKLASHAQSPPSSTSPSIRSIPSSKSNMEEYPTYLTPNGKAISPRNAGALLSRYTQSFGLNPTLFKANPTFAMVPDPSAPERKHPTKPQALNQPPPDVLFHCTMTIPPPCPIPSCSSTGIGFRSKDIAKRFAAWEYVKALLQQQEFDDDLNPTPKAGKKDKPKMPVNGDMTNDERKAKQVAILSGRTTSDIQTEPRNYNQEYDDLRRTINDQLPPRTPAGANGMPGMAEYEHMSSPAFWDTCPPLSPSSLHPTVFTLLFEEPHQEHSGKCRPVLFLTSRPLPIFEDGSTVDIDVSMMDIGTEKARSGARMRLTKGAKMKTWENGKLEEAMIYSEKLVRAQLNKAVRADLAATKWVLVPLIREFDHSPGDEELSTRESRGIKINRRSIAWDEISAAQGPVCTPFTVDDPDALGRGLADSLSCAKAEFSRRYYFQSLLTDLSPSSPHPKCPERTILDLATLHSPKDDTSQQLAIEFPGQPIILADQVHPAKSGGYVASVVLPHLTGNYLIPELVQRHIISASVFRTTSVLPHVLSHMDDLIIAQDLSRHRFSSILTPKLALNALTCPTSQAQAPTQSYQRLELLGDCLLKLTSTIDMYLRHLRNPSAISMDNLHVERHLMVSNRALQANAVQAGIVPYIRSSILRVKDWTPLGWIYDPPPGSANAKTARGQHLGDKTVADVAEALIGAAYLSNPAHAIDSAIKTMRALHIPLREVTKWSDANKFARKIPPRRPSNGYEASNRLSGGKDEGWMRAFQPTSIKLLGYEFVDPQRAKDVLRLSSEDANRRTRIGMYKVLGDALLDYLMIDSLYVRYPDAGPAALSHMRHSRSGDSTLAALTVPLDIIRRLADVPPDVAPLVQKFHTSVLEAQAAAHAAGKQAKTPEEKRECEREWWNDVVPLTFLGDVTEAVIGAILVDSHFDIDRCRQVFEEHIEPFFERYCQGPEDRSTHPKSVFLEMMSERGCAQWECKKLQPDLGGIHSTIVMLHGRKIGTGKGEAQGIATRKACEEAIMNIKKGGLLGKVCTCPKKSRRRETMISPALSTFQPARTSS</sequence>
<feature type="region of interest" description="Disordered" evidence="7">
    <location>
        <begin position="178"/>
        <end position="201"/>
    </location>
</feature>
<dbReference type="GO" id="GO:0030422">
    <property type="term" value="P:siRNA processing"/>
    <property type="evidence" value="ECO:0007669"/>
    <property type="project" value="TreeGrafter"/>
</dbReference>
<keyword evidence="4" id="KW-0347">Helicase</keyword>
<dbReference type="SUPFAM" id="SSF69065">
    <property type="entry name" value="RNase III domain-like"/>
    <property type="match status" value="2"/>
</dbReference>
<feature type="domain" description="Dicer dsRNA-binding fold" evidence="9">
    <location>
        <begin position="77"/>
        <end position="190"/>
    </location>
</feature>
<gene>
    <name evidence="10" type="ORF">BCR39DRAFT_523704</name>
</gene>
<evidence type="ECO:0000256" key="1">
    <source>
        <dbReference type="ARBA" id="ARBA00022737"/>
    </source>
</evidence>
<organism evidence="10 11">
    <name type="scientific">Naematelia encephala</name>
    <dbReference type="NCBI Taxonomy" id="71784"/>
    <lineage>
        <taxon>Eukaryota</taxon>
        <taxon>Fungi</taxon>
        <taxon>Dikarya</taxon>
        <taxon>Basidiomycota</taxon>
        <taxon>Agaricomycotina</taxon>
        <taxon>Tremellomycetes</taxon>
        <taxon>Tremellales</taxon>
        <taxon>Naemateliaceae</taxon>
        <taxon>Naematelia</taxon>
    </lineage>
</organism>
<dbReference type="InterPro" id="IPR038248">
    <property type="entry name" value="Dicer_dimer_sf"/>
</dbReference>
<evidence type="ECO:0000256" key="3">
    <source>
        <dbReference type="ARBA" id="ARBA00022801"/>
    </source>
</evidence>
<dbReference type="CDD" id="cd00593">
    <property type="entry name" value="RIBOc"/>
    <property type="match status" value="2"/>
</dbReference>
<dbReference type="Pfam" id="PF03368">
    <property type="entry name" value="Dicer_dimer"/>
    <property type="match status" value="1"/>
</dbReference>
<dbReference type="PROSITE" id="PS51327">
    <property type="entry name" value="DICER_DSRBF"/>
    <property type="match status" value="1"/>
</dbReference>
<dbReference type="PANTHER" id="PTHR14950">
    <property type="entry name" value="DICER-RELATED"/>
    <property type="match status" value="1"/>
</dbReference>
<comment type="caution">
    <text evidence="10">The sequence shown here is derived from an EMBL/GenBank/DDBJ whole genome shotgun (WGS) entry which is preliminary data.</text>
</comment>
<evidence type="ECO:0000256" key="2">
    <source>
        <dbReference type="ARBA" id="ARBA00022741"/>
    </source>
</evidence>
<dbReference type="InterPro" id="IPR005034">
    <property type="entry name" value="Dicer_dimerisation"/>
</dbReference>
<feature type="compositionally biased region" description="Low complexity" evidence="7">
    <location>
        <begin position="39"/>
        <end position="56"/>
    </location>
</feature>
<proteinExistence type="predicted"/>
<keyword evidence="1" id="KW-0677">Repeat</keyword>
<protein>
    <submittedName>
        <fullName evidence="10">Uncharacterized protein</fullName>
    </submittedName>
</protein>
<dbReference type="AlphaFoldDB" id="A0A1Y2BBR6"/>
<dbReference type="GO" id="GO:0005634">
    <property type="term" value="C:nucleus"/>
    <property type="evidence" value="ECO:0007669"/>
    <property type="project" value="TreeGrafter"/>
</dbReference>
<dbReference type="SMART" id="SM00535">
    <property type="entry name" value="RIBOc"/>
    <property type="match status" value="2"/>
</dbReference>
<dbReference type="Gene3D" id="3.30.160.380">
    <property type="entry name" value="Dicer dimerisation domain"/>
    <property type="match status" value="1"/>
</dbReference>
<evidence type="ECO:0000256" key="4">
    <source>
        <dbReference type="ARBA" id="ARBA00022806"/>
    </source>
</evidence>
<keyword evidence="3" id="KW-0378">Hydrolase</keyword>
<feature type="domain" description="RNase III" evidence="8">
    <location>
        <begin position="791"/>
        <end position="946"/>
    </location>
</feature>
<evidence type="ECO:0000313" key="11">
    <source>
        <dbReference type="Proteomes" id="UP000193986"/>
    </source>
</evidence>
<dbReference type="InterPro" id="IPR000999">
    <property type="entry name" value="RNase_III_dom"/>
</dbReference>
<name>A0A1Y2BBR6_9TREE</name>
<evidence type="ECO:0000259" key="8">
    <source>
        <dbReference type="PROSITE" id="PS50142"/>
    </source>
</evidence>
<dbReference type="InParanoid" id="A0A1Y2BBR6"/>
<feature type="region of interest" description="Disordered" evidence="7">
    <location>
        <begin position="1"/>
        <end position="69"/>
    </location>
</feature>
<dbReference type="Proteomes" id="UP000193986">
    <property type="component" value="Unassembled WGS sequence"/>
</dbReference>
<evidence type="ECO:0000256" key="5">
    <source>
        <dbReference type="ARBA" id="ARBA00022840"/>
    </source>
</evidence>
<dbReference type="InterPro" id="IPR036389">
    <property type="entry name" value="RNase_III_sf"/>
</dbReference>
<dbReference type="SUPFAM" id="SSF54768">
    <property type="entry name" value="dsRNA-binding domain-like"/>
    <property type="match status" value="1"/>
</dbReference>
<accession>A0A1Y2BBR6</accession>
<dbReference type="GO" id="GO:0004386">
    <property type="term" value="F:helicase activity"/>
    <property type="evidence" value="ECO:0007669"/>
    <property type="project" value="UniProtKB-KW"/>
</dbReference>
<dbReference type="GO" id="GO:0004525">
    <property type="term" value="F:ribonuclease III activity"/>
    <property type="evidence" value="ECO:0007669"/>
    <property type="project" value="InterPro"/>
</dbReference>
<dbReference type="STRING" id="71784.A0A1Y2BBR6"/>
<dbReference type="GO" id="GO:0005524">
    <property type="term" value="F:ATP binding"/>
    <property type="evidence" value="ECO:0007669"/>
    <property type="project" value="UniProtKB-KW"/>
</dbReference>
<evidence type="ECO:0000259" key="9">
    <source>
        <dbReference type="PROSITE" id="PS51327"/>
    </source>
</evidence>
<dbReference type="GO" id="GO:0003723">
    <property type="term" value="F:RNA binding"/>
    <property type="evidence" value="ECO:0007669"/>
    <property type="project" value="UniProtKB-UniRule"/>
</dbReference>
<evidence type="ECO:0000256" key="6">
    <source>
        <dbReference type="PROSITE-ProRule" id="PRU00657"/>
    </source>
</evidence>
<evidence type="ECO:0000256" key="7">
    <source>
        <dbReference type="SAM" id="MobiDB-lite"/>
    </source>
</evidence>
<reference evidence="10 11" key="1">
    <citation type="submission" date="2016-07" db="EMBL/GenBank/DDBJ databases">
        <title>Pervasive Adenine N6-methylation of Active Genes in Fungi.</title>
        <authorList>
            <consortium name="DOE Joint Genome Institute"/>
            <person name="Mondo S.J."/>
            <person name="Dannebaum R.O."/>
            <person name="Kuo R.C."/>
            <person name="Labutti K."/>
            <person name="Haridas S."/>
            <person name="Kuo A."/>
            <person name="Salamov A."/>
            <person name="Ahrendt S.R."/>
            <person name="Lipzen A."/>
            <person name="Sullivan W."/>
            <person name="Andreopoulos W.B."/>
            <person name="Clum A."/>
            <person name="Lindquist E."/>
            <person name="Daum C."/>
            <person name="Ramamoorthy G.K."/>
            <person name="Gryganskyi A."/>
            <person name="Culley D."/>
            <person name="Magnuson J.K."/>
            <person name="James T.Y."/>
            <person name="O'Malley M.A."/>
            <person name="Stajich J.E."/>
            <person name="Spatafora J.W."/>
            <person name="Visel A."/>
            <person name="Grigoriev I.V."/>
        </authorList>
    </citation>
    <scope>NUCLEOTIDE SEQUENCE [LARGE SCALE GENOMIC DNA]</scope>
    <source>
        <strain evidence="10 11">68-887.2</strain>
    </source>
</reference>
<keyword evidence="6" id="KW-0694">RNA-binding</keyword>
<keyword evidence="5" id="KW-0067">ATP-binding</keyword>
<evidence type="ECO:0000313" key="10">
    <source>
        <dbReference type="EMBL" id="ORY32269.1"/>
    </source>
</evidence>
<dbReference type="PANTHER" id="PTHR14950:SF37">
    <property type="entry name" value="ENDORIBONUCLEASE DICER"/>
    <property type="match status" value="1"/>
</dbReference>
<dbReference type="EMBL" id="MCFC01000010">
    <property type="protein sequence ID" value="ORY32269.1"/>
    <property type="molecule type" value="Genomic_DNA"/>
</dbReference>
<dbReference type="Pfam" id="PF00636">
    <property type="entry name" value="Ribonuclease_3"/>
    <property type="match status" value="2"/>
</dbReference>
<keyword evidence="11" id="KW-1185">Reference proteome</keyword>
<dbReference type="Gene3D" id="1.10.1520.10">
    <property type="entry name" value="Ribonuclease III domain"/>
    <property type="match status" value="2"/>
</dbReference>
<dbReference type="PROSITE" id="PS50142">
    <property type="entry name" value="RNASE_3_2"/>
    <property type="match status" value="2"/>
</dbReference>
<keyword evidence="2" id="KW-0547">Nucleotide-binding</keyword>
<feature type="domain" description="RNase III" evidence="8">
    <location>
        <begin position="586"/>
        <end position="722"/>
    </location>
</feature>
<dbReference type="OrthoDB" id="416741at2759"/>